<dbReference type="InterPro" id="IPR036388">
    <property type="entry name" value="WH-like_DNA-bd_sf"/>
</dbReference>
<reference evidence="12" key="2">
    <citation type="journal article" date="2020" name="Biotechnol. Bioeng.">
        <title>Chromosome-scale scaffolds for the Chinese hamster reference genome assembly to facilitate the study of the CHO epigenome.</title>
        <authorList>
            <person name="Hilliard W."/>
            <person name="MacDonald M."/>
            <person name="Lee K.H."/>
        </authorList>
    </citation>
    <scope>NUCLEOTIDE SEQUENCE [LARGE SCALE GENOMIC DNA]</scope>
    <source>
        <strain evidence="12">17A/GY</strain>
    </source>
</reference>
<keyword evidence="3" id="KW-0805">Transcription regulation</keyword>
<evidence type="ECO:0000256" key="10">
    <source>
        <dbReference type="RuleBase" id="RU004019"/>
    </source>
</evidence>
<evidence type="ECO:0000256" key="8">
    <source>
        <dbReference type="ARBA" id="ARBA00063209"/>
    </source>
</evidence>
<evidence type="ECO:0000256" key="5">
    <source>
        <dbReference type="ARBA" id="ARBA00023163"/>
    </source>
</evidence>
<evidence type="ECO:0000256" key="7">
    <source>
        <dbReference type="ARBA" id="ARBA00055710"/>
    </source>
</evidence>
<evidence type="ECO:0000313" key="12">
    <source>
        <dbReference type="Proteomes" id="UP001108280"/>
    </source>
</evidence>
<dbReference type="PANTHER" id="PTHR11849:SF17">
    <property type="entry name" value="TRANSCRIPTION FACTOR SPI-C"/>
    <property type="match status" value="1"/>
</dbReference>
<dbReference type="GeneID" id="100751058"/>
<keyword evidence="6 10" id="KW-0539">Nucleus</keyword>
<evidence type="ECO:0000256" key="3">
    <source>
        <dbReference type="ARBA" id="ARBA00023015"/>
    </source>
</evidence>
<dbReference type="InterPro" id="IPR036390">
    <property type="entry name" value="WH_DNA-bd_sf"/>
</dbReference>
<keyword evidence="4 10" id="KW-0238">DNA-binding</keyword>
<evidence type="ECO:0000259" key="11">
    <source>
        <dbReference type="PROSITE" id="PS50061"/>
    </source>
</evidence>
<dbReference type="AlphaFoldDB" id="A0A9J7H8X6"/>
<reference evidence="12" key="1">
    <citation type="journal article" date="2018" name="Biotechnol. Bioeng.">
        <title>A reference genome of the Chinese hamster based on a hybrid assembly strategy.</title>
        <authorList>
            <person name="Rupp O."/>
            <person name="MacDonald M.L."/>
            <person name="Li S."/>
            <person name="Dhiman H."/>
            <person name="Polson S."/>
            <person name="Griep S."/>
            <person name="Heffner K."/>
            <person name="Hernandez I."/>
            <person name="Brinkrolf K."/>
            <person name="Jadhav V."/>
            <person name="Samoudi M."/>
            <person name="Hao H."/>
            <person name="Kingham B."/>
            <person name="Goesmann A."/>
            <person name="Betenbaugh M.J."/>
            <person name="Lewis N.E."/>
            <person name="Borth N."/>
            <person name="Lee K.H."/>
        </authorList>
    </citation>
    <scope>NUCLEOTIDE SEQUENCE [LARGE SCALE GENOMIC DNA]</scope>
    <source>
        <strain evidence="12">17A/GY</strain>
    </source>
</reference>
<sequence length="287" mass="32833">MLLCFLFSDQLSSEGDPPPLAISECVGAGVMALQNSQTSPLLQYTCIEQDSLGQQFADALEVLQHSVGGLQYFPENTNHMAHYYPHSISNSSYYGILHSEEPTYTWRSNGSADLYLEESLQEPLQSINANQLGQVSLIQPKGGKGRRKLRLFEYLFQSLCDSDMSSCIQWVDKTKGVFQFISKNKERLAELWGKRKGNRKPMTYQKMARALRNYARTGEITKIRRKLTYQFSEAVLQSLSPSPSHFQAKDLFYCQYDQPNQECLSMNHWNTNYYAYAGYQELSHSSF</sequence>
<dbReference type="Gene3D" id="1.10.10.10">
    <property type="entry name" value="Winged helix-like DNA-binding domain superfamily/Winged helix DNA-binding domain"/>
    <property type="match status" value="1"/>
</dbReference>
<dbReference type="Proteomes" id="UP001108280">
    <property type="component" value="Chromosome 1"/>
</dbReference>
<name>A0A9J7H8X6_CRIGR</name>
<organism evidence="12 13">
    <name type="scientific">Cricetulus griseus</name>
    <name type="common">Chinese hamster</name>
    <name type="synonym">Cricetulus barabensis griseus</name>
    <dbReference type="NCBI Taxonomy" id="10029"/>
    <lineage>
        <taxon>Eukaryota</taxon>
        <taxon>Metazoa</taxon>
        <taxon>Chordata</taxon>
        <taxon>Craniata</taxon>
        <taxon>Vertebrata</taxon>
        <taxon>Euteleostomi</taxon>
        <taxon>Mammalia</taxon>
        <taxon>Eutheria</taxon>
        <taxon>Euarchontoglires</taxon>
        <taxon>Glires</taxon>
        <taxon>Rodentia</taxon>
        <taxon>Myomorpha</taxon>
        <taxon>Muroidea</taxon>
        <taxon>Cricetidae</taxon>
        <taxon>Cricetinae</taxon>
        <taxon>Cricetulus</taxon>
    </lineage>
</organism>
<dbReference type="PRINTS" id="PR00454">
    <property type="entry name" value="ETSDOMAIN"/>
</dbReference>
<accession>A0A9J7H8X6</accession>
<dbReference type="Pfam" id="PF00178">
    <property type="entry name" value="Ets"/>
    <property type="match status" value="1"/>
</dbReference>
<dbReference type="PANTHER" id="PTHR11849">
    <property type="entry name" value="ETS"/>
    <property type="match status" value="1"/>
</dbReference>
<gene>
    <name evidence="13" type="primary">Spic</name>
</gene>
<keyword evidence="5" id="KW-0804">Transcription</keyword>
<dbReference type="CTD" id="121599"/>
<keyword evidence="12" id="KW-1185">Reference proteome</keyword>
<evidence type="ECO:0000256" key="4">
    <source>
        <dbReference type="ARBA" id="ARBA00023125"/>
    </source>
</evidence>
<dbReference type="GO" id="GO:0005634">
    <property type="term" value="C:nucleus"/>
    <property type="evidence" value="ECO:0007669"/>
    <property type="project" value="UniProtKB-SubCell"/>
</dbReference>
<dbReference type="GO" id="GO:0043565">
    <property type="term" value="F:sequence-specific DNA binding"/>
    <property type="evidence" value="ECO:0007669"/>
    <property type="project" value="InterPro"/>
</dbReference>
<evidence type="ECO:0000256" key="1">
    <source>
        <dbReference type="ARBA" id="ARBA00004123"/>
    </source>
</evidence>
<feature type="domain" description="ETS" evidence="11">
    <location>
        <begin position="149"/>
        <end position="232"/>
    </location>
</feature>
<comment type="subunit">
    <text evidence="8">Binds DNA as a monomer.</text>
</comment>
<dbReference type="FunFam" id="1.10.10.10:FF:000335">
    <property type="entry name" value="Spi-C transcription factor"/>
    <property type="match status" value="1"/>
</dbReference>
<evidence type="ECO:0000313" key="13">
    <source>
        <dbReference type="RefSeq" id="XP_035307261.1"/>
    </source>
</evidence>
<evidence type="ECO:0000256" key="2">
    <source>
        <dbReference type="ARBA" id="ARBA00005562"/>
    </source>
</evidence>
<dbReference type="KEGG" id="cge:100751058"/>
<comment type="function">
    <text evidence="7">Controls the development of red pulp macrophages required for red blood cells recycling and iron homeostasis. Transcription factor that binds to the PU-box, a purine-rich DNA sequence (5'-GAGGA[AT]-3') that can act as a lymphoid-specific enhancer. Regulates VCAM1 gene expression.</text>
</comment>
<dbReference type="GO" id="GO:0000981">
    <property type="term" value="F:DNA-binding transcription factor activity, RNA polymerase II-specific"/>
    <property type="evidence" value="ECO:0007669"/>
    <property type="project" value="TreeGrafter"/>
</dbReference>
<dbReference type="SUPFAM" id="SSF46785">
    <property type="entry name" value="Winged helix' DNA-binding domain"/>
    <property type="match status" value="1"/>
</dbReference>
<proteinExistence type="inferred from homology"/>
<dbReference type="PROSITE" id="PS00346">
    <property type="entry name" value="ETS_DOMAIN_2"/>
    <property type="match status" value="1"/>
</dbReference>
<evidence type="ECO:0000256" key="9">
    <source>
        <dbReference type="ARBA" id="ARBA00074964"/>
    </source>
</evidence>
<dbReference type="OrthoDB" id="10043646at2759"/>
<evidence type="ECO:0000256" key="6">
    <source>
        <dbReference type="ARBA" id="ARBA00023242"/>
    </source>
</evidence>
<dbReference type="GO" id="GO:0030154">
    <property type="term" value="P:cell differentiation"/>
    <property type="evidence" value="ECO:0007669"/>
    <property type="project" value="TreeGrafter"/>
</dbReference>
<dbReference type="InterPro" id="IPR000418">
    <property type="entry name" value="Ets_dom"/>
</dbReference>
<comment type="subcellular location">
    <subcellularLocation>
        <location evidence="1 10">Nucleus</location>
    </subcellularLocation>
</comment>
<protein>
    <recommendedName>
        <fullName evidence="9">Transcription factor Spi-C</fullName>
    </recommendedName>
</protein>
<dbReference type="RefSeq" id="XP_035307261.1">
    <property type="nucleotide sequence ID" value="XM_035451370.1"/>
</dbReference>
<reference evidence="13" key="3">
    <citation type="submission" date="2025-08" db="UniProtKB">
        <authorList>
            <consortium name="RefSeq"/>
        </authorList>
    </citation>
    <scope>IDENTIFICATION</scope>
    <source>
        <strain evidence="13">17A/GY</strain>
        <tissue evidence="13">Liver</tissue>
    </source>
</reference>
<dbReference type="SMART" id="SM00413">
    <property type="entry name" value="ETS"/>
    <property type="match status" value="1"/>
</dbReference>
<dbReference type="PROSITE" id="PS50061">
    <property type="entry name" value="ETS_DOMAIN_3"/>
    <property type="match status" value="1"/>
</dbReference>
<comment type="similarity">
    <text evidence="2 10">Belongs to the ETS family.</text>
</comment>
<dbReference type="InterPro" id="IPR046328">
    <property type="entry name" value="ETS_fam"/>
</dbReference>